<dbReference type="AlphaFoldDB" id="A0AA87XU57"/>
<organism evidence="1 2">
    <name type="scientific">Pseudoduganella albidiflava</name>
    <dbReference type="NCBI Taxonomy" id="321983"/>
    <lineage>
        <taxon>Bacteria</taxon>
        <taxon>Pseudomonadati</taxon>
        <taxon>Pseudomonadota</taxon>
        <taxon>Betaproteobacteria</taxon>
        <taxon>Burkholderiales</taxon>
        <taxon>Oxalobacteraceae</taxon>
        <taxon>Telluria group</taxon>
        <taxon>Pseudoduganella</taxon>
    </lineage>
</organism>
<dbReference type="Proteomes" id="UP000628442">
    <property type="component" value="Unassembled WGS sequence"/>
</dbReference>
<reference evidence="1" key="2">
    <citation type="submission" date="2022-12" db="EMBL/GenBank/DDBJ databases">
        <authorList>
            <person name="Sun Q."/>
            <person name="Kim S."/>
        </authorList>
    </citation>
    <scope>NUCLEOTIDE SEQUENCE</scope>
    <source>
        <strain evidence="1">KCTC 12343</strain>
    </source>
</reference>
<gene>
    <name evidence="1" type="ORF">GCM10007387_08590</name>
</gene>
<comment type="caution">
    <text evidence="1">The sequence shown here is derived from an EMBL/GenBank/DDBJ whole genome shotgun (WGS) entry which is preliminary data.</text>
</comment>
<protein>
    <submittedName>
        <fullName evidence="1">Uncharacterized protein</fullName>
    </submittedName>
</protein>
<evidence type="ECO:0000313" key="2">
    <source>
        <dbReference type="Proteomes" id="UP000628442"/>
    </source>
</evidence>
<sequence>MLGRPNGHSLARQAEGVERAIRYTKASKGRLHAYWIEAAEAETQTVQIVVEGGDTVYTLAGELTPELYDLVLANLRIAPIP</sequence>
<evidence type="ECO:0000313" key="1">
    <source>
        <dbReference type="EMBL" id="GGY28686.1"/>
    </source>
</evidence>
<dbReference type="EMBL" id="BMWV01000001">
    <property type="protein sequence ID" value="GGY28686.1"/>
    <property type="molecule type" value="Genomic_DNA"/>
</dbReference>
<name>A0AA87XU57_9BURK</name>
<reference evidence="1" key="1">
    <citation type="journal article" date="2014" name="Int. J. Syst. Evol. Microbiol.">
        <title>Complete genome sequence of Corynebacterium casei LMG S-19264T (=DSM 44701T), isolated from a smear-ripened cheese.</title>
        <authorList>
            <consortium name="US DOE Joint Genome Institute (JGI-PGF)"/>
            <person name="Walter F."/>
            <person name="Albersmeier A."/>
            <person name="Kalinowski J."/>
            <person name="Ruckert C."/>
        </authorList>
    </citation>
    <scope>NUCLEOTIDE SEQUENCE</scope>
    <source>
        <strain evidence="1">KCTC 12343</strain>
    </source>
</reference>
<accession>A0AA87XU57</accession>
<proteinExistence type="predicted"/>